<comment type="caution">
    <text evidence="1">The sequence shown here is derived from an EMBL/GenBank/DDBJ whole genome shotgun (WGS) entry which is preliminary data.</text>
</comment>
<keyword evidence="2" id="KW-1185">Reference proteome</keyword>
<reference evidence="1" key="1">
    <citation type="submission" date="2022-07" db="EMBL/GenBank/DDBJ databases">
        <title>Phylogenomic reconstructions and comparative analyses of Kickxellomycotina fungi.</title>
        <authorList>
            <person name="Reynolds N.K."/>
            <person name="Stajich J.E."/>
            <person name="Barry K."/>
            <person name="Grigoriev I.V."/>
            <person name="Crous P."/>
            <person name="Smith M.E."/>
        </authorList>
    </citation>
    <scope>NUCLEOTIDE SEQUENCE</scope>
    <source>
        <strain evidence="1">NRRL 5244</strain>
    </source>
</reference>
<evidence type="ECO:0000313" key="2">
    <source>
        <dbReference type="Proteomes" id="UP001150603"/>
    </source>
</evidence>
<evidence type="ECO:0000313" key="1">
    <source>
        <dbReference type="EMBL" id="KAJ1944828.1"/>
    </source>
</evidence>
<accession>A0ACC1JB55</accession>
<dbReference type="EMBL" id="JANBPW010001367">
    <property type="protein sequence ID" value="KAJ1944828.1"/>
    <property type="molecule type" value="Genomic_DNA"/>
</dbReference>
<feature type="non-terminal residue" evidence="1">
    <location>
        <position position="200"/>
    </location>
</feature>
<proteinExistence type="predicted"/>
<dbReference type="Proteomes" id="UP001150603">
    <property type="component" value="Unassembled WGS sequence"/>
</dbReference>
<organism evidence="1 2">
    <name type="scientific">Linderina macrospora</name>
    <dbReference type="NCBI Taxonomy" id="4868"/>
    <lineage>
        <taxon>Eukaryota</taxon>
        <taxon>Fungi</taxon>
        <taxon>Fungi incertae sedis</taxon>
        <taxon>Zoopagomycota</taxon>
        <taxon>Kickxellomycotina</taxon>
        <taxon>Kickxellomycetes</taxon>
        <taxon>Kickxellales</taxon>
        <taxon>Kickxellaceae</taxon>
        <taxon>Linderina</taxon>
    </lineage>
</organism>
<gene>
    <name evidence="1" type="ORF">FBU59_002491</name>
</gene>
<protein>
    <submittedName>
        <fullName evidence="1">Uncharacterized protein</fullName>
    </submittedName>
</protein>
<name>A0ACC1JB55_9FUNG</name>
<sequence>MDYTKFCDDIWDQLTALNISDDGNVSPLLTKLSNLDAFLAPAQVSGITRVQWIDSLAIAGSLVQGGFAWSNSVAVNKAGQRWIKIAADHLDGASTTKISKEVFQSICNSRVRPYFTSTSVPKPQFVLESEDSKVDTRIMDGKKEWSAQFQCVATFIWAFEHLQDEDLIATISYILPVPLDLVDYHHIRAKVHGTKLVLRL</sequence>